<dbReference type="Proteomes" id="UP001610334">
    <property type="component" value="Unassembled WGS sequence"/>
</dbReference>
<comment type="function">
    <text evidence="11">Beta-glucosidases are one of a number of cellulolytic enzymes involved in the degradation of cellulosic biomass. Catalyzes the last step releasing glucose from the inhibitory cellobiose.</text>
</comment>
<dbReference type="SFLD" id="SFLDG01129">
    <property type="entry name" value="C1.5:_HAD__Beta-PGM__Phosphata"/>
    <property type="match status" value="1"/>
</dbReference>
<evidence type="ECO:0000256" key="12">
    <source>
        <dbReference type="SAM" id="MobiDB-lite"/>
    </source>
</evidence>
<comment type="similarity">
    <text evidence="3">Belongs to the glycosyl hydrolase 3 family.</text>
</comment>
<reference evidence="14 15" key="1">
    <citation type="submission" date="2024-07" db="EMBL/GenBank/DDBJ databases">
        <title>Section-level genome sequencing and comparative genomics of Aspergillus sections Usti and Cavernicolus.</title>
        <authorList>
            <consortium name="Lawrence Berkeley National Laboratory"/>
            <person name="Nybo J.L."/>
            <person name="Vesth T.C."/>
            <person name="Theobald S."/>
            <person name="Frisvad J.C."/>
            <person name="Larsen T.O."/>
            <person name="Kjaerboelling I."/>
            <person name="Rothschild-Mancinelli K."/>
            <person name="Lyhne E.K."/>
            <person name="Kogle M.E."/>
            <person name="Barry K."/>
            <person name="Clum A."/>
            <person name="Na H."/>
            <person name="Ledsgaard L."/>
            <person name="Lin J."/>
            <person name="Lipzen A."/>
            <person name="Kuo A."/>
            <person name="Riley R."/>
            <person name="Mondo S."/>
            <person name="Labutti K."/>
            <person name="Haridas S."/>
            <person name="Pangalinan J."/>
            <person name="Salamov A.A."/>
            <person name="Simmons B.A."/>
            <person name="Magnuson J.K."/>
            <person name="Chen J."/>
            <person name="Drula E."/>
            <person name="Henrissat B."/>
            <person name="Wiebenga A."/>
            <person name="Lubbers R.J."/>
            <person name="Gomes A.C."/>
            <person name="Makela M.R."/>
            <person name="Stajich J."/>
            <person name="Grigoriev I.V."/>
            <person name="Mortensen U.H."/>
            <person name="De Vries R.P."/>
            <person name="Baker S.E."/>
            <person name="Andersen M.R."/>
        </authorList>
    </citation>
    <scope>NUCLEOTIDE SEQUENCE [LARGE SCALE GENOMIC DNA]</scope>
    <source>
        <strain evidence="14 15">CBS 588.65</strain>
    </source>
</reference>
<dbReference type="InterPro" id="IPR036881">
    <property type="entry name" value="Glyco_hydro_3_C_sf"/>
</dbReference>
<keyword evidence="8" id="KW-0119">Carbohydrate metabolism</keyword>
<dbReference type="SUPFAM" id="SSF56784">
    <property type="entry name" value="HAD-like"/>
    <property type="match status" value="1"/>
</dbReference>
<dbReference type="Gene3D" id="1.10.150.240">
    <property type="entry name" value="Putative phosphatase, domain 2"/>
    <property type="match status" value="1"/>
</dbReference>
<dbReference type="SFLD" id="SFLDS00003">
    <property type="entry name" value="Haloacid_Dehalogenase"/>
    <property type="match status" value="1"/>
</dbReference>
<evidence type="ECO:0000256" key="9">
    <source>
        <dbReference type="ARBA" id="ARBA00023295"/>
    </source>
</evidence>
<dbReference type="NCBIfam" id="TIGR01509">
    <property type="entry name" value="HAD-SF-IA-v3"/>
    <property type="match status" value="1"/>
</dbReference>
<dbReference type="InterPro" id="IPR006439">
    <property type="entry name" value="HAD-SF_hydro_IA"/>
</dbReference>
<feature type="region of interest" description="Disordered" evidence="12">
    <location>
        <begin position="633"/>
        <end position="654"/>
    </location>
</feature>
<dbReference type="PANTHER" id="PTHR42715">
    <property type="entry name" value="BETA-GLUCOSIDASE"/>
    <property type="match status" value="1"/>
</dbReference>
<accession>A0ABR4HB86</accession>
<comment type="caution">
    <text evidence="14">The sequence shown here is derived from an EMBL/GenBank/DDBJ whole genome shotgun (WGS) entry which is preliminary data.</text>
</comment>
<evidence type="ECO:0000256" key="1">
    <source>
        <dbReference type="ARBA" id="ARBA00000448"/>
    </source>
</evidence>
<dbReference type="EC" id="3.2.1.21" evidence="4"/>
<evidence type="ECO:0000259" key="13">
    <source>
        <dbReference type="Pfam" id="PF01915"/>
    </source>
</evidence>
<keyword evidence="15" id="KW-1185">Reference proteome</keyword>
<dbReference type="InterPro" id="IPR036412">
    <property type="entry name" value="HAD-like_sf"/>
</dbReference>
<evidence type="ECO:0000256" key="11">
    <source>
        <dbReference type="ARBA" id="ARBA00024983"/>
    </source>
</evidence>
<evidence type="ECO:0000256" key="3">
    <source>
        <dbReference type="ARBA" id="ARBA00005336"/>
    </source>
</evidence>
<dbReference type="PANTHER" id="PTHR42715:SF12">
    <property type="entry name" value="BETA-GLUCOSIDASE G-RELATED"/>
    <property type="match status" value="1"/>
</dbReference>
<dbReference type="SUPFAM" id="SSF52279">
    <property type="entry name" value="Beta-D-glucan exohydrolase, C-terminal domain"/>
    <property type="match status" value="1"/>
</dbReference>
<evidence type="ECO:0000256" key="7">
    <source>
        <dbReference type="ARBA" id="ARBA00022801"/>
    </source>
</evidence>
<evidence type="ECO:0000256" key="2">
    <source>
        <dbReference type="ARBA" id="ARBA00004613"/>
    </source>
</evidence>
<keyword evidence="9" id="KW-0326">Glycosidase</keyword>
<dbReference type="InterPro" id="IPR050288">
    <property type="entry name" value="Cellulose_deg_GH3"/>
</dbReference>
<comment type="catalytic activity">
    <reaction evidence="1">
        <text>Hydrolysis of terminal, non-reducing beta-D-glucosyl residues with release of beta-D-glucose.</text>
        <dbReference type="EC" id="3.2.1.21"/>
    </reaction>
</comment>
<dbReference type="Gene3D" id="3.40.50.1700">
    <property type="entry name" value="Glycoside hydrolase family 3 C-terminal domain"/>
    <property type="match status" value="1"/>
</dbReference>
<evidence type="ECO:0000313" key="15">
    <source>
        <dbReference type="Proteomes" id="UP001610334"/>
    </source>
</evidence>
<evidence type="ECO:0000256" key="10">
    <source>
        <dbReference type="ARBA" id="ARBA00023326"/>
    </source>
</evidence>
<sequence length="654" mass="72047">MIRALVLDLGDVLFNWEAPKSTPVPRRVLAHILHSDIWCEYERGHLTEASCYEALASRYGYDVVAITETFALARDSLQLDTTFKVFLHGLKAKSNGALRVYAMSNISKPDYDILLSKATSEDWSLFDKVFLSGHVGMRKPDLEFFRHVLQEISTGAEDVVFVDDKLENVISARSLGMHGIVFRDKEDVQRQLSNVFGSPTERGLEFLSTRKKQLQSMTTTDIPVQDNFGQLLILEATNNPELVSMEPGKRTWNFFMGAPTLTTDTFPDDLDTTSLALSIVPPAPEIASSVMNEIVSRLNKDGIVPTYFDHTRPRVDPIVCINVLTLFAKHHREEQLSATITWIRDVLYHRAYLAGTRYYASPEAFLFFFTRLTSNLRPGSLKEDLSTLLSERLLERNGTPADSLALSMRILACQALSIESPADVAKLMAMQCPDGGWPPCVIYKYGSDGLGITNRGVSTAFAVKAIEGFVAARTGGGDGETCGGIINAIPRVNSAGLCPSRKTVVVTHSAGINAIPWAENPNVTAILAVHYPGQEAGNSIVDILFGDVNRSGHLLYTIAQDETDYNTVVFNITDTAQATDPAAWQSGFTEGLLIDYHHFDANDITPLYEFGFGLSYTTFSLIGKLKVHPAHGQGHISPFPPREQQSTPGGNTYL</sequence>
<proteinExistence type="inferred from homology"/>
<evidence type="ECO:0000313" key="14">
    <source>
        <dbReference type="EMBL" id="KAL2812696.1"/>
    </source>
</evidence>
<dbReference type="EMBL" id="JBFXLT010000045">
    <property type="protein sequence ID" value="KAL2812696.1"/>
    <property type="molecule type" value="Genomic_DNA"/>
</dbReference>
<gene>
    <name evidence="14" type="ORF">BJX63DRAFT_432398</name>
</gene>
<protein>
    <recommendedName>
        <fullName evidence="4">beta-glucosidase</fullName>
        <ecNumber evidence="4">3.2.1.21</ecNumber>
    </recommendedName>
</protein>
<feature type="compositionally biased region" description="Polar residues" evidence="12">
    <location>
        <begin position="643"/>
        <end position="654"/>
    </location>
</feature>
<dbReference type="InterPro" id="IPR002772">
    <property type="entry name" value="Glyco_hydro_3_C"/>
</dbReference>
<name>A0ABR4HB86_9EURO</name>
<dbReference type="InterPro" id="IPR023198">
    <property type="entry name" value="PGP-like_dom2"/>
</dbReference>
<keyword evidence="5" id="KW-0964">Secreted</keyword>
<evidence type="ECO:0000256" key="4">
    <source>
        <dbReference type="ARBA" id="ARBA00012744"/>
    </source>
</evidence>
<dbReference type="Gene3D" id="3.40.50.1000">
    <property type="entry name" value="HAD superfamily/HAD-like"/>
    <property type="match status" value="1"/>
</dbReference>
<keyword evidence="7" id="KW-0378">Hydrolase</keyword>
<comment type="subcellular location">
    <subcellularLocation>
        <location evidence="2">Secreted</location>
    </subcellularLocation>
</comment>
<dbReference type="InterPro" id="IPR023214">
    <property type="entry name" value="HAD_sf"/>
</dbReference>
<evidence type="ECO:0000256" key="6">
    <source>
        <dbReference type="ARBA" id="ARBA00022729"/>
    </source>
</evidence>
<keyword evidence="6" id="KW-0732">Signal</keyword>
<feature type="domain" description="Glycoside hydrolase family 3 C-terminal" evidence="13">
    <location>
        <begin position="501"/>
        <end position="616"/>
    </location>
</feature>
<evidence type="ECO:0000256" key="8">
    <source>
        <dbReference type="ARBA" id="ARBA00023277"/>
    </source>
</evidence>
<keyword evidence="10" id="KW-0624">Polysaccharide degradation</keyword>
<evidence type="ECO:0000256" key="5">
    <source>
        <dbReference type="ARBA" id="ARBA00022525"/>
    </source>
</evidence>
<dbReference type="Pfam" id="PF01915">
    <property type="entry name" value="Glyco_hydro_3_C"/>
    <property type="match status" value="1"/>
</dbReference>
<dbReference type="CDD" id="cd02603">
    <property type="entry name" value="HAD_sEH-N_like"/>
    <property type="match status" value="1"/>
</dbReference>
<organism evidence="14 15">
    <name type="scientific">Aspergillus granulosus</name>
    <dbReference type="NCBI Taxonomy" id="176169"/>
    <lineage>
        <taxon>Eukaryota</taxon>
        <taxon>Fungi</taxon>
        <taxon>Dikarya</taxon>
        <taxon>Ascomycota</taxon>
        <taxon>Pezizomycotina</taxon>
        <taxon>Eurotiomycetes</taxon>
        <taxon>Eurotiomycetidae</taxon>
        <taxon>Eurotiales</taxon>
        <taxon>Aspergillaceae</taxon>
        <taxon>Aspergillus</taxon>
        <taxon>Aspergillus subgen. Nidulantes</taxon>
    </lineage>
</organism>